<feature type="region of interest" description="Disordered" evidence="6">
    <location>
        <begin position="332"/>
        <end position="352"/>
    </location>
</feature>
<dbReference type="SUPFAM" id="SSF56112">
    <property type="entry name" value="Protein kinase-like (PK-like)"/>
    <property type="match status" value="1"/>
</dbReference>
<keyword evidence="8" id="KW-0418">Kinase</keyword>
<evidence type="ECO:0000256" key="3">
    <source>
        <dbReference type="ARBA" id="ARBA00022840"/>
    </source>
</evidence>
<dbReference type="Proteomes" id="UP000054937">
    <property type="component" value="Unassembled WGS sequence"/>
</dbReference>
<keyword evidence="9" id="KW-1185">Reference proteome</keyword>
<dbReference type="SMART" id="SM00220">
    <property type="entry name" value="S_TKc"/>
    <property type="match status" value="1"/>
</dbReference>
<dbReference type="FunFam" id="1.10.510.10:FF:000571">
    <property type="entry name" value="Maternal embryonic leucine zipper kinase"/>
    <property type="match status" value="1"/>
</dbReference>
<evidence type="ECO:0000313" key="8">
    <source>
        <dbReference type="EMBL" id="KRX08559.1"/>
    </source>
</evidence>
<dbReference type="InterPro" id="IPR011989">
    <property type="entry name" value="ARM-like"/>
</dbReference>
<organism evidence="8 9">
    <name type="scientific">Pseudocohnilembus persalinus</name>
    <name type="common">Ciliate</name>
    <dbReference type="NCBI Taxonomy" id="266149"/>
    <lineage>
        <taxon>Eukaryota</taxon>
        <taxon>Sar</taxon>
        <taxon>Alveolata</taxon>
        <taxon>Ciliophora</taxon>
        <taxon>Intramacronucleata</taxon>
        <taxon>Oligohymenophorea</taxon>
        <taxon>Scuticociliatia</taxon>
        <taxon>Philasterida</taxon>
        <taxon>Pseudocohnilembidae</taxon>
        <taxon>Pseudocohnilembus</taxon>
    </lineage>
</organism>
<dbReference type="PROSITE" id="PS50011">
    <property type="entry name" value="PROTEIN_KINASE_DOM"/>
    <property type="match status" value="1"/>
</dbReference>
<dbReference type="InterPro" id="IPR008271">
    <property type="entry name" value="Ser/Thr_kinase_AS"/>
</dbReference>
<comment type="caution">
    <text evidence="8">The sequence shown here is derived from an EMBL/GenBank/DDBJ whole genome shotgun (WGS) entry which is preliminary data.</text>
</comment>
<dbReference type="InterPro" id="IPR056981">
    <property type="entry name" value="HEAT_ULK4_RUNKEL"/>
</dbReference>
<evidence type="ECO:0000256" key="5">
    <source>
        <dbReference type="SAM" id="Coils"/>
    </source>
</evidence>
<dbReference type="InterPro" id="IPR017441">
    <property type="entry name" value="Protein_kinase_ATP_BS"/>
</dbReference>
<dbReference type="Gene3D" id="1.10.510.10">
    <property type="entry name" value="Transferase(Phosphotransferase) domain 1"/>
    <property type="match status" value="1"/>
</dbReference>
<protein>
    <submittedName>
        <fullName evidence="8">Protein kinase-like domain</fullName>
    </submittedName>
</protein>
<gene>
    <name evidence="8" type="ORF">PPERSA_13040</name>
</gene>
<name>A0A0V0R214_PSEPJ</name>
<dbReference type="PANTHER" id="PTHR46562:SF1">
    <property type="entry name" value="SERINE_THREONINE-PROTEIN KINASE ULK4"/>
    <property type="match status" value="1"/>
</dbReference>
<accession>A0A0V0R214</accession>
<feature type="binding site" evidence="4">
    <location>
        <position position="33"/>
    </location>
    <ligand>
        <name>ATP</name>
        <dbReference type="ChEBI" id="CHEBI:30616"/>
    </ligand>
</feature>
<dbReference type="InterPro" id="IPR016024">
    <property type="entry name" value="ARM-type_fold"/>
</dbReference>
<dbReference type="EMBL" id="LDAU01000063">
    <property type="protein sequence ID" value="KRX08559.1"/>
    <property type="molecule type" value="Genomic_DNA"/>
</dbReference>
<reference evidence="8 9" key="1">
    <citation type="journal article" date="2015" name="Sci. Rep.">
        <title>Genome of the facultative scuticociliatosis pathogen Pseudocohnilembus persalinus provides insight into its virulence through horizontal gene transfer.</title>
        <authorList>
            <person name="Xiong J."/>
            <person name="Wang G."/>
            <person name="Cheng J."/>
            <person name="Tian M."/>
            <person name="Pan X."/>
            <person name="Warren A."/>
            <person name="Jiang C."/>
            <person name="Yuan D."/>
            <person name="Miao W."/>
        </authorList>
    </citation>
    <scope>NUCLEOTIDE SEQUENCE [LARGE SCALE GENOMIC DNA]</scope>
    <source>
        <strain evidence="8">36N120E</strain>
    </source>
</reference>
<dbReference type="InterPro" id="IPR000719">
    <property type="entry name" value="Prot_kinase_dom"/>
</dbReference>
<dbReference type="InterPro" id="IPR044591">
    <property type="entry name" value="RUK"/>
</dbReference>
<sequence>MNNYHIYEEIGKGRSSIVYKGRLKKQIEYIAVKSLEKDRRKKVMNEVKVISDLDHENILKFYKWYETRNHLWMIYEYCAGGDLMQLIEQDKCLTEPVLKQFSRSLLSGLSYLHSYGIIYCDMKPSNILINEYGILKLSDFGLAKKIVDLIATHSSEKQDQKRGNPYYTAPELFQENGVHSFQSDLWAFGCVMHELATGKPPFVSKSFSELLNMIVKSPTPKVEKFTKEFNHLLNSLLEKDPLKRISWSELALHPFWGENKLIIGKIPSQPHFDNWVQQYHQSSNFFSQNDNQNKQEALSLADRLKQQGGKSPLSQQEKQAFNPLRLSLQVVKDQQRQQNDYNTDNINVNDLELRDRNQEIGWGDQKNEDDDEDNNIDEQVDFYQTQNINRNNSNNNLAQQYPVSPMLPKEEELKVEKFNNLKHIETNNNKKKFNQAQNQQDELNQQFPSSSNNNPNYFNQNQYMPQTPKSPIDGFQTPVAKVKQVPLEQLFTHNSDNAVKPIIGNKEIEKLQDVAFNEKALPFKAFPPDEVINCVESPMIEEHFEKIYTSLIPANSDKLSILNYFENIIQHSNVSNRLINSSLFLKLLLKLLKTSKIIAIKIRLASIIGLLIRHSTVIENEVSQVGIGQTMIEVLKNEKNEKLKRRAIAALGEYLFYAATQIDEDPQNQIWAMDQFSYQILLKIIKNKQEDELVQFYASKTIENITAQSVTTGQQFATQEIALSLASLYYSAKNESLKICAIVTLTHITGVDSPPRIQQAFLTIINMQILNSGGVTDFIQEQEVEFTDAIVHLLESQSTVIRGKAILTLLLLIKINGRTLIFMTRSKFFPILEKLQRDNYKYVQQCLFHMQELLDDMLPHILKFLLDEFSKMQDQDFQQFLLEQNYSQQYNQLQQQNLPGNLQFLDVIMAYLSSNSLKIKIYNHKYLETIFALVDFCEQNNQSANSQNSQEKEAEVQQTSKIIEDAKSYLFQLYEMIIHNSKYVLNNHDFFIKQLLPKICQNIFRSQQVDLRFNNLKIFINILSLIMNDAHIYDNSKIYGKQLNEFLIQEILPNINNLLGDTDPVPFYGLKLINLLVEQNQSIFVSYLRRQKLHLVFYEYFKKDHPRLTKNTLRIICQLISFKEVTIDELLSINILQNSISIFKQQIQLQQDWALEDLMEIILISFKKLFETLQKQNVPIQNPDSSTNLTSFPYKEALSYLQNNFDLILDLSEQICQLLNNQDYNIQEKSAHLCQYLIYVFSYQPAEKVFNQKALNFVLDSIQKQSKQLKSNLQLMKSNNTQLNATDINDNNFKSHTFQLNNFYRKLSKILCWGLQISQGRSNLLICELRDKVAVTLEAMASEDDNIINYYTKEIIKILG</sequence>
<evidence type="ECO:0000256" key="4">
    <source>
        <dbReference type="PROSITE-ProRule" id="PRU10141"/>
    </source>
</evidence>
<dbReference type="InParanoid" id="A0A0V0R214"/>
<dbReference type="OMA" id="FLTHIYR"/>
<dbReference type="Gene3D" id="1.25.10.10">
    <property type="entry name" value="Leucine-rich Repeat Variant"/>
    <property type="match status" value="2"/>
</dbReference>
<evidence type="ECO:0000256" key="1">
    <source>
        <dbReference type="ARBA" id="ARBA00011245"/>
    </source>
</evidence>
<feature type="domain" description="Protein kinase" evidence="7">
    <location>
        <begin position="4"/>
        <end position="256"/>
    </location>
</feature>
<dbReference type="SUPFAM" id="SSF48371">
    <property type="entry name" value="ARM repeat"/>
    <property type="match status" value="2"/>
</dbReference>
<evidence type="ECO:0000259" key="7">
    <source>
        <dbReference type="PROSITE" id="PS50011"/>
    </source>
</evidence>
<keyword evidence="5" id="KW-0175">Coiled coil</keyword>
<feature type="compositionally biased region" description="Polar residues" evidence="6">
    <location>
        <begin position="336"/>
        <end position="348"/>
    </location>
</feature>
<dbReference type="PROSITE" id="PS00107">
    <property type="entry name" value="PROTEIN_KINASE_ATP"/>
    <property type="match status" value="1"/>
</dbReference>
<feature type="coiled-coil region" evidence="5">
    <location>
        <begin position="1259"/>
        <end position="1286"/>
    </location>
</feature>
<dbReference type="PANTHER" id="PTHR46562">
    <property type="entry name" value="SERINE/THREONINE-KINASE ULK4-LIKE PROTEIN-RELATED"/>
    <property type="match status" value="1"/>
</dbReference>
<dbReference type="InterPro" id="IPR011009">
    <property type="entry name" value="Kinase-like_dom_sf"/>
</dbReference>
<proteinExistence type="predicted"/>
<keyword evidence="3 4" id="KW-0067">ATP-binding</keyword>
<evidence type="ECO:0000313" key="9">
    <source>
        <dbReference type="Proteomes" id="UP000054937"/>
    </source>
</evidence>
<keyword evidence="8" id="KW-0808">Transferase</keyword>
<dbReference type="GO" id="GO:0005524">
    <property type="term" value="F:ATP binding"/>
    <property type="evidence" value="ECO:0007669"/>
    <property type="project" value="UniProtKB-UniRule"/>
</dbReference>
<dbReference type="GO" id="GO:0008017">
    <property type="term" value="F:microtubule binding"/>
    <property type="evidence" value="ECO:0007669"/>
    <property type="project" value="InterPro"/>
</dbReference>
<keyword evidence="2 4" id="KW-0547">Nucleotide-binding</keyword>
<evidence type="ECO:0000256" key="2">
    <source>
        <dbReference type="ARBA" id="ARBA00022741"/>
    </source>
</evidence>
<dbReference type="Pfam" id="PF00069">
    <property type="entry name" value="Pkinase"/>
    <property type="match status" value="1"/>
</dbReference>
<dbReference type="OrthoDB" id="266718at2759"/>
<comment type="subunit">
    <text evidence="1">Monomer.</text>
</comment>
<dbReference type="Pfam" id="PF23606">
    <property type="entry name" value="HEAT_ULK4"/>
    <property type="match status" value="1"/>
</dbReference>
<dbReference type="GO" id="GO:0004672">
    <property type="term" value="F:protein kinase activity"/>
    <property type="evidence" value="ECO:0007669"/>
    <property type="project" value="InterPro"/>
</dbReference>
<evidence type="ECO:0000256" key="6">
    <source>
        <dbReference type="SAM" id="MobiDB-lite"/>
    </source>
</evidence>
<dbReference type="PROSITE" id="PS00108">
    <property type="entry name" value="PROTEIN_KINASE_ST"/>
    <property type="match status" value="1"/>
</dbReference>